<keyword evidence="4" id="KW-0346">Stress response</keyword>
<dbReference type="eggNOG" id="COG0071">
    <property type="taxonomic scope" value="Bacteria"/>
</dbReference>
<accession>N9VQ15</accession>
<dbReference type="InterPro" id="IPR031107">
    <property type="entry name" value="Small_HSP"/>
</dbReference>
<organism evidence="4 5">
    <name type="scientific">Aeromonas diversa CDC 2478-85</name>
    <dbReference type="NCBI Taxonomy" id="1268237"/>
    <lineage>
        <taxon>Bacteria</taxon>
        <taxon>Pseudomonadati</taxon>
        <taxon>Pseudomonadota</taxon>
        <taxon>Gammaproteobacteria</taxon>
        <taxon>Aeromonadales</taxon>
        <taxon>Aeromonadaceae</taxon>
        <taxon>Aeromonas</taxon>
    </lineage>
</organism>
<dbReference type="InterPro" id="IPR002068">
    <property type="entry name" value="A-crystallin/Hsp20_dom"/>
</dbReference>
<dbReference type="Gene3D" id="2.60.40.790">
    <property type="match status" value="1"/>
</dbReference>
<dbReference type="InterPro" id="IPR008978">
    <property type="entry name" value="HSP20-like_chaperone"/>
</dbReference>
<evidence type="ECO:0000313" key="5">
    <source>
        <dbReference type="Proteomes" id="UP000023775"/>
    </source>
</evidence>
<comment type="similarity">
    <text evidence="1 2">Belongs to the small heat shock protein (HSP20) family.</text>
</comment>
<protein>
    <submittedName>
        <fullName evidence="4">Small heat shock protein</fullName>
    </submittedName>
</protein>
<dbReference type="AlphaFoldDB" id="N9VQ15"/>
<proteinExistence type="inferred from homology"/>
<evidence type="ECO:0000259" key="3">
    <source>
        <dbReference type="PROSITE" id="PS01031"/>
    </source>
</evidence>
<comment type="caution">
    <text evidence="4">The sequence shown here is derived from an EMBL/GenBank/DDBJ whole genome shotgun (WGS) entry which is preliminary data.</text>
</comment>
<reference evidence="4 5" key="1">
    <citation type="journal article" date="2013" name="Genome Announc.">
        <title>Draft Genome Sequence of the Aeromonas diversa Type Strain.</title>
        <authorList>
            <person name="Farfan M."/>
            <person name="Spataro N."/>
            <person name="Sanglas A."/>
            <person name="Albarral V."/>
            <person name="Loren J.G."/>
            <person name="Bosch E."/>
            <person name="Fuste M.C."/>
        </authorList>
    </citation>
    <scope>NUCLEOTIDE SEQUENCE [LARGE SCALE GENOMIC DNA]</scope>
    <source>
        <strain evidence="4 5">2478-85</strain>
    </source>
</reference>
<sequence length="141" mass="15841">MSLLPSRASLFDDLFRDLASGFTVKPLHGDPLPAQVKLDVKESDSLYTVLAELPGVRKEDIHLDIQGRVVTIRAEVRQHDSQEQDERPLRSERYYGSIARSFELPMDVTLDGVNARFDNGLLTLSLPKQSNPQSGQRIPIE</sequence>
<evidence type="ECO:0000256" key="2">
    <source>
        <dbReference type="RuleBase" id="RU003616"/>
    </source>
</evidence>
<dbReference type="OrthoDB" id="9792695at2"/>
<dbReference type="Proteomes" id="UP000023775">
    <property type="component" value="Unassembled WGS sequence"/>
</dbReference>
<dbReference type="CDD" id="cd06471">
    <property type="entry name" value="ACD_LpsHSP_like"/>
    <property type="match status" value="1"/>
</dbReference>
<gene>
    <name evidence="4" type="ORF">G114_01189</name>
</gene>
<keyword evidence="5" id="KW-1185">Reference proteome</keyword>
<evidence type="ECO:0000256" key="1">
    <source>
        <dbReference type="PROSITE-ProRule" id="PRU00285"/>
    </source>
</evidence>
<dbReference type="EMBL" id="APVG01000002">
    <property type="protein sequence ID" value="ENY73628.1"/>
    <property type="molecule type" value="Genomic_DNA"/>
</dbReference>
<dbReference type="RefSeq" id="WP_005346165.1">
    <property type="nucleotide sequence ID" value="NZ_APVG01000002.1"/>
</dbReference>
<name>N9VQ15_9GAMM</name>
<dbReference type="PROSITE" id="PS01031">
    <property type="entry name" value="SHSP"/>
    <property type="match status" value="1"/>
</dbReference>
<dbReference type="Pfam" id="PF00011">
    <property type="entry name" value="HSP20"/>
    <property type="match status" value="1"/>
</dbReference>
<dbReference type="SUPFAM" id="SSF49764">
    <property type="entry name" value="HSP20-like chaperones"/>
    <property type="match status" value="1"/>
</dbReference>
<evidence type="ECO:0000313" key="4">
    <source>
        <dbReference type="EMBL" id="ENY73628.1"/>
    </source>
</evidence>
<feature type="domain" description="SHSP" evidence="3">
    <location>
        <begin position="29"/>
        <end position="141"/>
    </location>
</feature>
<dbReference type="PATRIC" id="fig|1268237.3.peg.236"/>
<dbReference type="PANTHER" id="PTHR11527">
    <property type="entry name" value="HEAT-SHOCK PROTEIN 20 FAMILY MEMBER"/>
    <property type="match status" value="1"/>
</dbReference>